<comment type="caution">
    <text evidence="1">The sequence shown here is derived from an EMBL/GenBank/DDBJ whole genome shotgun (WGS) entry which is preliminary data.</text>
</comment>
<evidence type="ECO:0000313" key="1">
    <source>
        <dbReference type="EMBL" id="KKN40352.1"/>
    </source>
</evidence>
<protein>
    <submittedName>
        <fullName evidence="1">Uncharacterized protein</fullName>
    </submittedName>
</protein>
<name>A0A0F9QTM2_9ZZZZ</name>
<dbReference type="AlphaFoldDB" id="A0A0F9QTM2"/>
<reference evidence="1" key="1">
    <citation type="journal article" date="2015" name="Nature">
        <title>Complex archaea that bridge the gap between prokaryotes and eukaryotes.</title>
        <authorList>
            <person name="Spang A."/>
            <person name="Saw J.H."/>
            <person name="Jorgensen S.L."/>
            <person name="Zaremba-Niedzwiedzka K."/>
            <person name="Martijn J."/>
            <person name="Lind A.E."/>
            <person name="van Eijk R."/>
            <person name="Schleper C."/>
            <person name="Guy L."/>
            <person name="Ettema T.J."/>
        </authorList>
    </citation>
    <scope>NUCLEOTIDE SEQUENCE</scope>
</reference>
<dbReference type="EMBL" id="LAZR01001710">
    <property type="protein sequence ID" value="KKN40352.1"/>
    <property type="molecule type" value="Genomic_DNA"/>
</dbReference>
<accession>A0A0F9QTM2</accession>
<sequence>MTTCAERLPPLIRQCEWLIKLHEADIKGRKSQIKRVKYWLAQYEYLLHKEKNPVAPANMVPVTTFGAMKFVAPPPREKWSRNMGQERRGTKP</sequence>
<proteinExistence type="predicted"/>
<gene>
    <name evidence="1" type="ORF">LCGC14_0734040</name>
</gene>
<organism evidence="1">
    <name type="scientific">marine sediment metagenome</name>
    <dbReference type="NCBI Taxonomy" id="412755"/>
    <lineage>
        <taxon>unclassified sequences</taxon>
        <taxon>metagenomes</taxon>
        <taxon>ecological metagenomes</taxon>
    </lineage>
</organism>